<accession>A0ABQ6BIG1</accession>
<proteinExistence type="predicted"/>
<sequence>MTHQPLSTPFSFDTEFDAAGVVVSAAAFRPIKRAYGPAEVDALVAQARLDARNEALAEVDSIQTMALSAIGQALTSAAPALAQVAQLHRRQAAELALTAARVVSASALDRHPEAPLQAALEALGQEIDASPRLVIRTGDLTETTHARLQQLCADAGFSGIVAFRTEPGMAPAAFQLEWADGRAAFDPAEAFARMSEALNSALAAEAGHAENLTPETSMEGRP</sequence>
<dbReference type="RefSeq" id="WP_284222565.1">
    <property type="nucleotide sequence ID" value="NZ_BSOY01000034.1"/>
</dbReference>
<dbReference type="EMBL" id="BSOY01000034">
    <property type="protein sequence ID" value="GLS01703.1"/>
    <property type="molecule type" value="Genomic_DNA"/>
</dbReference>
<dbReference type="Proteomes" id="UP001156921">
    <property type="component" value="Unassembled WGS sequence"/>
</dbReference>
<evidence type="ECO:0000313" key="2">
    <source>
        <dbReference type="Proteomes" id="UP001156921"/>
    </source>
</evidence>
<evidence type="ECO:0000313" key="1">
    <source>
        <dbReference type="EMBL" id="GLS01703.1"/>
    </source>
</evidence>
<name>A0ABQ6BIG1_9CAUL</name>
<protein>
    <submittedName>
        <fullName evidence="1">Protein FlbE</fullName>
    </submittedName>
</protein>
<keyword evidence="2" id="KW-1185">Reference proteome</keyword>
<reference evidence="2" key="1">
    <citation type="journal article" date="2019" name="Int. J. Syst. Evol. Microbiol.">
        <title>The Global Catalogue of Microorganisms (GCM) 10K type strain sequencing project: providing services to taxonomists for standard genome sequencing and annotation.</title>
        <authorList>
            <consortium name="The Broad Institute Genomics Platform"/>
            <consortium name="The Broad Institute Genome Sequencing Center for Infectious Disease"/>
            <person name="Wu L."/>
            <person name="Ma J."/>
        </authorList>
    </citation>
    <scope>NUCLEOTIDE SEQUENCE [LARGE SCALE GENOMIC DNA]</scope>
    <source>
        <strain evidence="2">NBRC 110107</strain>
    </source>
</reference>
<comment type="caution">
    <text evidence="1">The sequence shown here is derived from an EMBL/GenBank/DDBJ whole genome shotgun (WGS) entry which is preliminary data.</text>
</comment>
<organism evidence="1 2">
    <name type="scientific">Brevundimonas denitrificans</name>
    <dbReference type="NCBI Taxonomy" id="1443434"/>
    <lineage>
        <taxon>Bacteria</taxon>
        <taxon>Pseudomonadati</taxon>
        <taxon>Pseudomonadota</taxon>
        <taxon>Alphaproteobacteria</taxon>
        <taxon>Caulobacterales</taxon>
        <taxon>Caulobacteraceae</taxon>
        <taxon>Brevundimonas</taxon>
    </lineage>
</organism>
<gene>
    <name evidence="1" type="primary">flbE</name>
    <name evidence="1" type="ORF">GCM10007859_17180</name>
</gene>